<proteinExistence type="predicted"/>
<dbReference type="AlphaFoldDB" id="A0A5J6HR19"/>
<keyword evidence="2" id="KW-1185">Reference proteome</keyword>
<accession>A0A5J6HR19</accession>
<dbReference type="SUPFAM" id="SSF55961">
    <property type="entry name" value="Bet v1-like"/>
    <property type="match status" value="1"/>
</dbReference>
<organism evidence="1 2">
    <name type="scientific">Streptomyces alboniger</name>
    <dbReference type="NCBI Taxonomy" id="132473"/>
    <lineage>
        <taxon>Bacteria</taxon>
        <taxon>Bacillati</taxon>
        <taxon>Actinomycetota</taxon>
        <taxon>Actinomycetes</taxon>
        <taxon>Kitasatosporales</taxon>
        <taxon>Streptomycetaceae</taxon>
        <taxon>Streptomyces</taxon>
        <taxon>Streptomyces aurantiacus group</taxon>
    </lineage>
</organism>
<dbReference type="EMBL" id="CP023695">
    <property type="protein sequence ID" value="QEV22038.1"/>
    <property type="molecule type" value="Genomic_DNA"/>
</dbReference>
<evidence type="ECO:0000313" key="2">
    <source>
        <dbReference type="Proteomes" id="UP000326553"/>
    </source>
</evidence>
<gene>
    <name evidence="1" type="ORF">CP975_01720</name>
</gene>
<dbReference type="KEGG" id="salw:CP975_01720"/>
<dbReference type="InterPro" id="IPR019587">
    <property type="entry name" value="Polyketide_cyclase/dehydratase"/>
</dbReference>
<dbReference type="Gene3D" id="3.30.530.20">
    <property type="match status" value="1"/>
</dbReference>
<dbReference type="RefSeq" id="WP_055528246.1">
    <property type="nucleotide sequence ID" value="NZ_CP023695.1"/>
</dbReference>
<dbReference type="Proteomes" id="UP000326553">
    <property type="component" value="Chromosome"/>
</dbReference>
<reference evidence="1 2" key="1">
    <citation type="submission" date="2017-09" db="EMBL/GenBank/DDBJ databases">
        <authorList>
            <person name="Lee N."/>
            <person name="Cho B.-K."/>
        </authorList>
    </citation>
    <scope>NUCLEOTIDE SEQUENCE [LARGE SCALE GENOMIC DNA]</scope>
    <source>
        <strain evidence="1 2">ATCC 12461</strain>
    </source>
</reference>
<sequence length="178" mass="19374">MTTQNAINWPEKYLPGTGDNFVSNEVIVQGVAAAQVWRYLTDTSTWESYYDNITGVSFPDGGGPVLKDDVIFTFDPVGFSSVRTQNARVVEFQAPAKGVPGRLSWTADQDGAPEERLDVLHAWLVEDLPGGRVRILTQETQIGHPAAELARLLPNPMLNGHQAWLNGLIKMASGGPDA</sequence>
<dbReference type="OrthoDB" id="191189at2"/>
<dbReference type="InterPro" id="IPR023393">
    <property type="entry name" value="START-like_dom_sf"/>
</dbReference>
<dbReference type="Pfam" id="PF10604">
    <property type="entry name" value="Polyketide_cyc2"/>
    <property type="match status" value="1"/>
</dbReference>
<name>A0A5J6HR19_STRAD</name>
<protein>
    <submittedName>
        <fullName evidence="1">SRPBCC domain-containing protein</fullName>
    </submittedName>
</protein>
<evidence type="ECO:0000313" key="1">
    <source>
        <dbReference type="EMBL" id="QEV22038.1"/>
    </source>
</evidence>